<dbReference type="PANTHER" id="PTHR21506">
    <property type="entry name" value="COMPONENT OF OLIGOMERIC GOLGI COMPLEX 6"/>
    <property type="match status" value="1"/>
</dbReference>
<comment type="caution">
    <text evidence="2">The sequence shown here is derived from an EMBL/GenBank/DDBJ whole genome shotgun (WGS) entry which is preliminary data.</text>
</comment>
<dbReference type="AlphaFoldDB" id="S9UZ71"/>
<name>S9UZ71_9TRYP</name>
<accession>S9UZ71</accession>
<dbReference type="EMBL" id="ATMH01009231">
    <property type="protein sequence ID" value="EPY19941.1"/>
    <property type="molecule type" value="Genomic_DNA"/>
</dbReference>
<organism evidence="2 3">
    <name type="scientific">Strigomonas culicis</name>
    <dbReference type="NCBI Taxonomy" id="28005"/>
    <lineage>
        <taxon>Eukaryota</taxon>
        <taxon>Discoba</taxon>
        <taxon>Euglenozoa</taxon>
        <taxon>Kinetoplastea</taxon>
        <taxon>Metakinetoplastina</taxon>
        <taxon>Trypanosomatida</taxon>
        <taxon>Trypanosomatidae</taxon>
        <taxon>Strigomonadinae</taxon>
        <taxon>Strigomonas</taxon>
    </lineage>
</organism>
<feature type="domain" description="Conserved Oligomeric Golgi complex subunit 6 C-terminal" evidence="1">
    <location>
        <begin position="1"/>
        <end position="193"/>
    </location>
</feature>
<reference evidence="2 3" key="1">
    <citation type="journal article" date="2013" name="PLoS ONE">
        <title>Predicting the Proteins of Angomonas deanei, Strigomonas culicis and Their Respective Endosymbionts Reveals New Aspects of the Trypanosomatidae Family.</title>
        <authorList>
            <person name="Motta M.C."/>
            <person name="Martins A.C."/>
            <person name="de Souza S.S."/>
            <person name="Catta-Preta C.M."/>
            <person name="Silva R."/>
            <person name="Klein C.C."/>
            <person name="de Almeida L.G."/>
            <person name="de Lima Cunha O."/>
            <person name="Ciapina L.P."/>
            <person name="Brocchi M."/>
            <person name="Colabardini A.C."/>
            <person name="de Araujo Lima B."/>
            <person name="Machado C.R."/>
            <person name="de Almeida Soares C.M."/>
            <person name="Probst C.M."/>
            <person name="de Menezes C.B."/>
            <person name="Thompson C.E."/>
            <person name="Bartholomeu D.C."/>
            <person name="Gradia D.F."/>
            <person name="Pavoni D.P."/>
            <person name="Grisard E.C."/>
            <person name="Fantinatti-Garboggini F."/>
            <person name="Marchini F.K."/>
            <person name="Rodrigues-Luiz G.F."/>
            <person name="Wagner G."/>
            <person name="Goldman G.H."/>
            <person name="Fietto J.L."/>
            <person name="Elias M.C."/>
            <person name="Goldman M.H."/>
            <person name="Sagot M.F."/>
            <person name="Pereira M."/>
            <person name="Stoco P.H."/>
            <person name="de Mendonca-Neto R.P."/>
            <person name="Teixeira S.M."/>
            <person name="Maciel T.E."/>
            <person name="de Oliveira Mendes T.A."/>
            <person name="Urmenyi T.P."/>
            <person name="de Souza W."/>
            <person name="Schenkman S."/>
            <person name="de Vasconcelos A.T."/>
        </authorList>
    </citation>
    <scope>NUCLEOTIDE SEQUENCE [LARGE SCALE GENOMIC DNA]</scope>
</reference>
<dbReference type="GO" id="GO:0006891">
    <property type="term" value="P:intra-Golgi vesicle-mediated transport"/>
    <property type="evidence" value="ECO:0007669"/>
    <property type="project" value="InterPro"/>
</dbReference>
<dbReference type="PANTHER" id="PTHR21506:SF0">
    <property type="entry name" value="CONSERVED OLIGOMERIC GOLGI COMPLEX SUBUNIT 6"/>
    <property type="match status" value="1"/>
</dbReference>
<dbReference type="InterPro" id="IPR048369">
    <property type="entry name" value="COG6_C"/>
</dbReference>
<protein>
    <recommendedName>
        <fullName evidence="1">Conserved Oligomeric Golgi complex subunit 6 C-terminal domain-containing protein</fullName>
    </recommendedName>
</protein>
<dbReference type="Pfam" id="PF20653">
    <property type="entry name" value="COG6_C"/>
    <property type="match status" value="1"/>
</dbReference>
<dbReference type="Proteomes" id="UP000015354">
    <property type="component" value="Unassembled WGS sequence"/>
</dbReference>
<keyword evidence="3" id="KW-1185">Reference proteome</keyword>
<proteinExistence type="predicted"/>
<evidence type="ECO:0000259" key="1">
    <source>
        <dbReference type="Pfam" id="PF20653"/>
    </source>
</evidence>
<gene>
    <name evidence="2" type="ORF">STCU_09231</name>
</gene>
<dbReference type="OrthoDB" id="272987at2759"/>
<dbReference type="GO" id="GO:0017119">
    <property type="term" value="C:Golgi transport complex"/>
    <property type="evidence" value="ECO:0007669"/>
    <property type="project" value="InterPro"/>
</dbReference>
<evidence type="ECO:0000313" key="2">
    <source>
        <dbReference type="EMBL" id="EPY19941.1"/>
    </source>
</evidence>
<dbReference type="InterPro" id="IPR010490">
    <property type="entry name" value="COG6"/>
</dbReference>
<evidence type="ECO:0000313" key="3">
    <source>
        <dbReference type="Proteomes" id="UP000015354"/>
    </source>
</evidence>
<sequence length="706" mass="76535">MESSFALLNKGLDKVLRYVLSPSTAAAADAARHGEVNLTADVPELTPLYLQCVTLLREERPAMLLRVVEEVTRLRRASVLRRYFHLLTTGSATTSTGVYRGGQSQQGGGDSGIRPLEAELHNPVFFFSSLFAWMHQTMVEESDFLSLFLPDAGVAAAATTSTTATTGTGRAHYLDAIFSVLVKHMKSALDTILERFIKATAVDADGDDSKRGGGGGGGLKSGFTRLFMAATGRRSLSHDGRGGADDDEDSERVYHLQQRYGAVVSRPQMEQTATAAVRPLLQGVQVAFALLQLFSYYVHATFTPLLRAAPGEAGGEWLLFMEDYALLELIKVYQVAVKRLGAHLCDSVIGALPKLAPAERLLRRAGAGEEGPAPEAEGKGSLLQFLMQQVLRQHVLTSGHSNALNLSSTDVNLHTASTATAAVTTTANAAQHQRTVAKDTLQVLATFILPPSPELQSCLAVLQQFLRETQRHEEVLLAVAQQQQRTPTPRRSSSGAAAAHESDLYFTILVQALLSFALTLPQQPPIHRHLGKSLGQLLSYNVHYGLYSAIAPTLAAERQEEAAGGSEGVLRNIVGPLREKLEELREALGAAYAAAALAFFFADVEAAVETDALTDSAAKKVWDRLQEFYSTIATYGLPPSLPLLQTLADEAGRQGIERRVRDGLLRRYDELYQLVWRHRNGGTGKGSAEENMDEMSPHNVKVLLGM</sequence>